<dbReference type="EC" id="2.7.13.3" evidence="2"/>
<dbReference type="Proteomes" id="UP000240624">
    <property type="component" value="Unassembled WGS sequence"/>
</dbReference>
<evidence type="ECO:0000256" key="12">
    <source>
        <dbReference type="ARBA" id="ARBA00022991"/>
    </source>
</evidence>
<feature type="domain" description="PAS" evidence="14">
    <location>
        <begin position="17"/>
        <end position="90"/>
    </location>
</feature>
<accession>A0A1X6ZVS3</accession>
<evidence type="ECO:0000313" key="16">
    <source>
        <dbReference type="EMBL" id="PSK83032.1"/>
    </source>
</evidence>
<dbReference type="OrthoDB" id="489241at2"/>
<dbReference type="PANTHER" id="PTHR47429">
    <property type="entry name" value="PROTEIN TWIN LOV 1"/>
    <property type="match status" value="1"/>
</dbReference>
<evidence type="ECO:0000256" key="8">
    <source>
        <dbReference type="ARBA" id="ARBA00022679"/>
    </source>
</evidence>
<keyword evidence="11" id="KW-0067">ATP-binding</keyword>
<protein>
    <recommendedName>
        <fullName evidence="2">histidine kinase</fullName>
        <ecNumber evidence="2">2.7.13.3</ecNumber>
    </recommendedName>
</protein>
<dbReference type="SUPFAM" id="SSF55785">
    <property type="entry name" value="PYP-like sensor domain (PAS domain)"/>
    <property type="match status" value="1"/>
</dbReference>
<evidence type="ECO:0000256" key="7">
    <source>
        <dbReference type="ARBA" id="ARBA00022643"/>
    </source>
</evidence>
<evidence type="ECO:0000256" key="11">
    <source>
        <dbReference type="ARBA" id="ARBA00022840"/>
    </source>
</evidence>
<keyword evidence="7" id="KW-0288">FMN</keyword>
<comment type="catalytic activity">
    <reaction evidence="1">
        <text>ATP + protein L-histidine = ADP + protein N-phospho-L-histidine.</text>
        <dbReference type="EC" id="2.7.13.3"/>
    </reaction>
</comment>
<dbReference type="GO" id="GO:0004673">
    <property type="term" value="F:protein histidine kinase activity"/>
    <property type="evidence" value="ECO:0007669"/>
    <property type="project" value="UniProtKB-EC"/>
</dbReference>
<keyword evidence="9" id="KW-0547">Nucleotide-binding</keyword>
<dbReference type="Gene3D" id="3.30.450.20">
    <property type="entry name" value="PAS domain"/>
    <property type="match status" value="1"/>
</dbReference>
<dbReference type="PROSITE" id="PS50113">
    <property type="entry name" value="PAC"/>
    <property type="match status" value="1"/>
</dbReference>
<name>A0A1X6ZVS3_9RHOB</name>
<keyword evidence="6" id="KW-0285">Flavoprotein</keyword>
<keyword evidence="4" id="KW-0597">Phosphoprotein</keyword>
<dbReference type="AlphaFoldDB" id="A0A1X6ZVS3"/>
<evidence type="ECO:0000259" key="15">
    <source>
        <dbReference type="PROSITE" id="PS50113"/>
    </source>
</evidence>
<dbReference type="Pfam" id="PF07536">
    <property type="entry name" value="HWE_HK"/>
    <property type="match status" value="1"/>
</dbReference>
<evidence type="ECO:0000313" key="17">
    <source>
        <dbReference type="EMBL" id="SLN62514.1"/>
    </source>
</evidence>
<feature type="domain" description="PAC" evidence="15">
    <location>
        <begin position="93"/>
        <end position="145"/>
    </location>
</feature>
<dbReference type="NCBIfam" id="TIGR00229">
    <property type="entry name" value="sensory_box"/>
    <property type="match status" value="1"/>
</dbReference>
<dbReference type="InterPro" id="IPR000014">
    <property type="entry name" value="PAS"/>
</dbReference>
<dbReference type="PANTHER" id="PTHR47429:SF2">
    <property type="entry name" value="PROTEIN TWIN LOV 1"/>
    <property type="match status" value="1"/>
</dbReference>
<dbReference type="EMBL" id="PYGB01000011">
    <property type="protein sequence ID" value="PSK83032.1"/>
    <property type="molecule type" value="Genomic_DNA"/>
</dbReference>
<evidence type="ECO:0000256" key="2">
    <source>
        <dbReference type="ARBA" id="ARBA00012438"/>
    </source>
</evidence>
<evidence type="ECO:0000313" key="19">
    <source>
        <dbReference type="Proteomes" id="UP000240624"/>
    </source>
</evidence>
<evidence type="ECO:0000256" key="9">
    <source>
        <dbReference type="ARBA" id="ARBA00022741"/>
    </source>
</evidence>
<dbReference type="Proteomes" id="UP000193495">
    <property type="component" value="Unassembled WGS sequence"/>
</dbReference>
<dbReference type="InterPro" id="IPR011102">
    <property type="entry name" value="Sig_transdc_His_kinase_HWE"/>
</dbReference>
<dbReference type="InterPro" id="IPR000700">
    <property type="entry name" value="PAS-assoc_C"/>
</dbReference>
<evidence type="ECO:0000256" key="6">
    <source>
        <dbReference type="ARBA" id="ARBA00022630"/>
    </source>
</evidence>
<keyword evidence="5" id="KW-0716">Sensory transduction</keyword>
<reference evidence="16 19" key="2">
    <citation type="submission" date="2018-03" db="EMBL/GenBank/DDBJ databases">
        <title>Genomic Encyclopedia of Archaeal and Bacterial Type Strains, Phase II (KMG-II): from individual species to whole genera.</title>
        <authorList>
            <person name="Goeker M."/>
        </authorList>
    </citation>
    <scope>NUCLEOTIDE SEQUENCE [LARGE SCALE GENOMIC DNA]</scope>
    <source>
        <strain evidence="16 19">DSM 29956</strain>
    </source>
</reference>
<proteinExistence type="predicted"/>
<dbReference type="InterPro" id="IPR001610">
    <property type="entry name" value="PAC"/>
</dbReference>
<dbReference type="CDD" id="cd00130">
    <property type="entry name" value="PAS"/>
    <property type="match status" value="1"/>
</dbReference>
<keyword evidence="13" id="KW-0675">Receptor</keyword>
<dbReference type="InterPro" id="IPR035965">
    <property type="entry name" value="PAS-like_dom_sf"/>
</dbReference>
<organism evidence="17 18">
    <name type="scientific">Limimaricola soesokkakensis</name>
    <dbReference type="NCBI Taxonomy" id="1343159"/>
    <lineage>
        <taxon>Bacteria</taxon>
        <taxon>Pseudomonadati</taxon>
        <taxon>Pseudomonadota</taxon>
        <taxon>Alphaproteobacteria</taxon>
        <taxon>Rhodobacterales</taxon>
        <taxon>Paracoccaceae</taxon>
        <taxon>Limimaricola</taxon>
    </lineage>
</organism>
<keyword evidence="8 17" id="KW-0808">Transferase</keyword>
<dbReference type="GO" id="GO:0009881">
    <property type="term" value="F:photoreceptor activity"/>
    <property type="evidence" value="ECO:0007669"/>
    <property type="project" value="UniProtKB-KW"/>
</dbReference>
<evidence type="ECO:0000256" key="3">
    <source>
        <dbReference type="ARBA" id="ARBA00022543"/>
    </source>
</evidence>
<dbReference type="SMART" id="SM00911">
    <property type="entry name" value="HWE_HK"/>
    <property type="match status" value="1"/>
</dbReference>
<evidence type="ECO:0000313" key="18">
    <source>
        <dbReference type="Proteomes" id="UP000193495"/>
    </source>
</evidence>
<evidence type="ECO:0000259" key="14">
    <source>
        <dbReference type="PROSITE" id="PS50112"/>
    </source>
</evidence>
<dbReference type="Pfam" id="PF13426">
    <property type="entry name" value="PAS_9"/>
    <property type="match status" value="1"/>
</dbReference>
<sequence>MNIEADTTTRPETDRLNEERLLETIRHARLPLCITDPTLPDNPIVFANAAFCALTGYPIEEVVGRNCRFLQGRDTTKVSIERIRQIIVSGEVDTVEILNYRKDGTSFVNALQIGPIMGEDGTPVLFFGSQLDASSRREGERQARELADRELGHRLRNIVNVMSVMIRMSAREAEDVQTLARIVDGRLKTLSEAHFRTIGDSSESAARLRELLRPILDAYAPRGDAQFAFEGDDPQVPADLISALTLTVH</sequence>
<keyword evidence="19" id="KW-1185">Reference proteome</keyword>
<evidence type="ECO:0000256" key="1">
    <source>
        <dbReference type="ARBA" id="ARBA00000085"/>
    </source>
</evidence>
<dbReference type="PROSITE" id="PS50112">
    <property type="entry name" value="PAS"/>
    <property type="match status" value="1"/>
</dbReference>
<evidence type="ECO:0000256" key="4">
    <source>
        <dbReference type="ARBA" id="ARBA00022553"/>
    </source>
</evidence>
<gene>
    <name evidence="16" type="ORF">CLV79_111150</name>
    <name evidence="17" type="ORF">LOS8367_03047</name>
</gene>
<keyword evidence="12" id="KW-0157">Chromophore</keyword>
<reference evidence="17 18" key="1">
    <citation type="submission" date="2017-03" db="EMBL/GenBank/DDBJ databases">
        <authorList>
            <person name="Afonso C.L."/>
            <person name="Miller P.J."/>
            <person name="Scott M.A."/>
            <person name="Spackman E."/>
            <person name="Goraichik I."/>
            <person name="Dimitrov K.M."/>
            <person name="Suarez D.L."/>
            <person name="Swayne D.E."/>
        </authorList>
    </citation>
    <scope>NUCLEOTIDE SEQUENCE [LARGE SCALE GENOMIC DNA]</scope>
    <source>
        <strain evidence="17 18">CECT 8367</strain>
    </source>
</reference>
<dbReference type="EMBL" id="FWFY01000010">
    <property type="protein sequence ID" value="SLN62514.1"/>
    <property type="molecule type" value="Genomic_DNA"/>
</dbReference>
<keyword evidence="3" id="KW-0600">Photoreceptor protein</keyword>
<dbReference type="RefSeq" id="WP_085897361.1">
    <property type="nucleotide sequence ID" value="NZ_FWFY01000010.1"/>
</dbReference>
<dbReference type="GO" id="GO:0005524">
    <property type="term" value="F:ATP binding"/>
    <property type="evidence" value="ECO:0007669"/>
    <property type="project" value="UniProtKB-KW"/>
</dbReference>
<evidence type="ECO:0000256" key="5">
    <source>
        <dbReference type="ARBA" id="ARBA00022606"/>
    </source>
</evidence>
<keyword evidence="10 17" id="KW-0418">Kinase</keyword>
<dbReference type="SMART" id="SM00091">
    <property type="entry name" value="PAS"/>
    <property type="match status" value="1"/>
</dbReference>
<dbReference type="SMART" id="SM00086">
    <property type="entry name" value="PAC"/>
    <property type="match status" value="1"/>
</dbReference>
<evidence type="ECO:0000256" key="10">
    <source>
        <dbReference type="ARBA" id="ARBA00022777"/>
    </source>
</evidence>
<evidence type="ECO:0000256" key="13">
    <source>
        <dbReference type="ARBA" id="ARBA00023170"/>
    </source>
</evidence>